<gene>
    <name evidence="1" type="ORF">MM415B00267_0004</name>
</gene>
<protein>
    <submittedName>
        <fullName evidence="1">Uncharacterized protein</fullName>
    </submittedName>
</protein>
<dbReference type="AlphaFoldDB" id="A0A6M3JCV6"/>
<dbReference type="EMBL" id="MT141567">
    <property type="protein sequence ID" value="QJA67178.1"/>
    <property type="molecule type" value="Genomic_DNA"/>
</dbReference>
<evidence type="ECO:0000313" key="1">
    <source>
        <dbReference type="EMBL" id="QJA67178.1"/>
    </source>
</evidence>
<dbReference type="PROSITE" id="PS51257">
    <property type="entry name" value="PROKAR_LIPOPROTEIN"/>
    <property type="match status" value="1"/>
</dbReference>
<proteinExistence type="predicted"/>
<reference evidence="1" key="1">
    <citation type="submission" date="2020-03" db="EMBL/GenBank/DDBJ databases">
        <title>The deep terrestrial virosphere.</title>
        <authorList>
            <person name="Holmfeldt K."/>
            <person name="Nilsson E."/>
            <person name="Simone D."/>
            <person name="Lopez-Fernandez M."/>
            <person name="Wu X."/>
            <person name="de Brujin I."/>
            <person name="Lundin D."/>
            <person name="Andersson A."/>
            <person name="Bertilsson S."/>
            <person name="Dopson M."/>
        </authorList>
    </citation>
    <scope>NUCLEOTIDE SEQUENCE</scope>
    <source>
        <strain evidence="1">MM415B00267</strain>
    </source>
</reference>
<accession>A0A6M3JCV6</accession>
<sequence>MKKIITVLCLVCVCFLVSGCEEVEIKKNSDKILQQQTEKSMQEANAQIGMPAIKNFQERKLAKMIFELRDQENLMTYAYVVNLNGDLIFIGRCIGFGLPYSVQYTNPKKIVDRYGRPIDNVTHVPIIMSQADPNGLFMPSGLSATWLMMIDPKTNEPRPVYCEPQIIVSPFPLHK</sequence>
<organism evidence="1">
    <name type="scientific">viral metagenome</name>
    <dbReference type="NCBI Taxonomy" id="1070528"/>
    <lineage>
        <taxon>unclassified sequences</taxon>
        <taxon>metagenomes</taxon>
        <taxon>organismal metagenomes</taxon>
    </lineage>
</organism>
<name>A0A6M3JCV6_9ZZZZ</name>